<dbReference type="SUPFAM" id="SSF54236">
    <property type="entry name" value="Ubiquitin-like"/>
    <property type="match status" value="1"/>
</dbReference>
<accession>A0A2C6L3F9</accession>
<dbReference type="VEuPathDB" id="ToxoDB:CSUI_003657"/>
<sequence length="190" mass="20763">MATTSVAIRFIVNRAGQLPSTRDACVDPSWTVDRVIQEWFASELSESERVRLIFMGQVLRGDATLRTYISPPSLSTSGARPASREGPCTIHAHITRAHNLGSASASAGGYFGGGGAADDGDWSAMVLRLTSFLILSACWYHRAICPSDYTLVSTGILCVFSSIFAFSVRRSIQSCFRAIRMQDWTAAFRR</sequence>
<keyword evidence="3" id="KW-1185">Reference proteome</keyword>
<evidence type="ECO:0000313" key="3">
    <source>
        <dbReference type="Proteomes" id="UP000221165"/>
    </source>
</evidence>
<keyword evidence="1" id="KW-0472">Membrane</keyword>
<feature type="transmembrane region" description="Helical" evidence="1">
    <location>
        <begin position="149"/>
        <end position="168"/>
    </location>
</feature>
<dbReference type="Proteomes" id="UP000221165">
    <property type="component" value="Unassembled WGS sequence"/>
</dbReference>
<gene>
    <name evidence="2" type="ORF">CSUI_003657</name>
</gene>
<dbReference type="Gene3D" id="3.10.20.90">
    <property type="entry name" value="Phosphatidylinositol 3-kinase Catalytic Subunit, Chain A, domain 1"/>
    <property type="match status" value="1"/>
</dbReference>
<dbReference type="OrthoDB" id="329856at2759"/>
<comment type="caution">
    <text evidence="2">The sequence shown here is derived from an EMBL/GenBank/DDBJ whole genome shotgun (WGS) entry which is preliminary data.</text>
</comment>
<keyword evidence="1" id="KW-1133">Transmembrane helix</keyword>
<proteinExistence type="predicted"/>
<dbReference type="RefSeq" id="XP_067924165.1">
    <property type="nucleotide sequence ID" value="XM_068063853.1"/>
</dbReference>
<dbReference type="AlphaFoldDB" id="A0A2C6L3F9"/>
<dbReference type="InterPro" id="IPR029071">
    <property type="entry name" value="Ubiquitin-like_domsf"/>
</dbReference>
<protein>
    <submittedName>
        <fullName evidence="2">Transmembrane protein</fullName>
    </submittedName>
</protein>
<dbReference type="EMBL" id="MIGC01001653">
    <property type="protein sequence ID" value="PHJ22488.1"/>
    <property type="molecule type" value="Genomic_DNA"/>
</dbReference>
<dbReference type="GeneID" id="94427064"/>
<reference evidence="2 3" key="1">
    <citation type="journal article" date="2017" name="Int. J. Parasitol.">
        <title>The genome of the protozoan parasite Cystoisospora suis and a reverse vaccinology approach to identify vaccine candidates.</title>
        <authorList>
            <person name="Palmieri N."/>
            <person name="Shrestha A."/>
            <person name="Ruttkowski B."/>
            <person name="Beck T."/>
            <person name="Vogl C."/>
            <person name="Tomley F."/>
            <person name="Blake D.P."/>
            <person name="Joachim A."/>
        </authorList>
    </citation>
    <scope>NUCLEOTIDE SEQUENCE [LARGE SCALE GENOMIC DNA]</scope>
    <source>
        <strain evidence="2 3">Wien I</strain>
    </source>
</reference>
<evidence type="ECO:0000256" key="1">
    <source>
        <dbReference type="SAM" id="Phobius"/>
    </source>
</evidence>
<name>A0A2C6L3F9_9APIC</name>
<evidence type="ECO:0000313" key="2">
    <source>
        <dbReference type="EMBL" id="PHJ22488.1"/>
    </source>
</evidence>
<keyword evidence="1 2" id="KW-0812">Transmembrane</keyword>
<organism evidence="2 3">
    <name type="scientific">Cystoisospora suis</name>
    <dbReference type="NCBI Taxonomy" id="483139"/>
    <lineage>
        <taxon>Eukaryota</taxon>
        <taxon>Sar</taxon>
        <taxon>Alveolata</taxon>
        <taxon>Apicomplexa</taxon>
        <taxon>Conoidasida</taxon>
        <taxon>Coccidia</taxon>
        <taxon>Eucoccidiorida</taxon>
        <taxon>Eimeriorina</taxon>
        <taxon>Sarcocystidae</taxon>
        <taxon>Cystoisospora</taxon>
    </lineage>
</organism>